<dbReference type="EMBL" id="LR797331">
    <property type="protein sequence ID" value="CAB4203421.1"/>
    <property type="molecule type" value="Genomic_DNA"/>
</dbReference>
<reference evidence="1" key="1">
    <citation type="submission" date="2020-05" db="EMBL/GenBank/DDBJ databases">
        <authorList>
            <person name="Chiriac C."/>
            <person name="Salcher M."/>
            <person name="Ghai R."/>
            <person name="Kavagutti S V."/>
        </authorList>
    </citation>
    <scope>NUCLEOTIDE SEQUENCE</scope>
</reference>
<evidence type="ECO:0000313" key="1">
    <source>
        <dbReference type="EMBL" id="CAB4203421.1"/>
    </source>
</evidence>
<organism evidence="1">
    <name type="scientific">uncultured Caudovirales phage</name>
    <dbReference type="NCBI Taxonomy" id="2100421"/>
    <lineage>
        <taxon>Viruses</taxon>
        <taxon>Duplodnaviria</taxon>
        <taxon>Heunggongvirae</taxon>
        <taxon>Uroviricota</taxon>
        <taxon>Caudoviricetes</taxon>
        <taxon>Peduoviridae</taxon>
        <taxon>Maltschvirus</taxon>
        <taxon>Maltschvirus maltsch</taxon>
    </lineage>
</organism>
<proteinExistence type="predicted"/>
<name>A0A6J5S4F9_9CAUD</name>
<protein>
    <submittedName>
        <fullName evidence="1">Uncharacterized protein</fullName>
    </submittedName>
</protein>
<gene>
    <name evidence="1" type="ORF">UFOVP1382_38</name>
</gene>
<sequence length="76" mass="8434">MTAKPLNMYLLTRPPGRFEYDVTLSMVVAAPSVAAARKLQPQSPDTWIRPEDVVVKRIGIAIARRSRVLHTSFNAG</sequence>
<accession>A0A6J5S4F9</accession>